<dbReference type="Proteomes" id="UP000821865">
    <property type="component" value="Chromosome 7"/>
</dbReference>
<protein>
    <submittedName>
        <fullName evidence="1">Uncharacterized protein</fullName>
    </submittedName>
</protein>
<accession>A0ACB8CHQ5</accession>
<proteinExistence type="predicted"/>
<evidence type="ECO:0000313" key="2">
    <source>
        <dbReference type="Proteomes" id="UP000821865"/>
    </source>
</evidence>
<name>A0ACB8CHQ5_DERSI</name>
<keyword evidence="2" id="KW-1185">Reference proteome</keyword>
<dbReference type="EMBL" id="CM023476">
    <property type="protein sequence ID" value="KAH7942198.1"/>
    <property type="molecule type" value="Genomic_DNA"/>
</dbReference>
<organism evidence="1 2">
    <name type="scientific">Dermacentor silvarum</name>
    <name type="common">Tick</name>
    <dbReference type="NCBI Taxonomy" id="543639"/>
    <lineage>
        <taxon>Eukaryota</taxon>
        <taxon>Metazoa</taxon>
        <taxon>Ecdysozoa</taxon>
        <taxon>Arthropoda</taxon>
        <taxon>Chelicerata</taxon>
        <taxon>Arachnida</taxon>
        <taxon>Acari</taxon>
        <taxon>Parasitiformes</taxon>
        <taxon>Ixodida</taxon>
        <taxon>Ixodoidea</taxon>
        <taxon>Ixodidae</taxon>
        <taxon>Rhipicephalinae</taxon>
        <taxon>Dermacentor</taxon>
    </lineage>
</organism>
<sequence>MWAHFFGSYIENSYSPRRSAIASAATKAGRSARPNAPTRTTGGPPERLDSTSSPTMDVMRVEGEDMQQEDFTKDAGWCEVRRRNIKKTSEGSSGPTRTMPRDAAALTRAPGDSKWKSERTIRRIIKASRLPHLPTEDYKHRQARIYHCLRNAAGVSREAAEADSICINYKQNIIVVRTPSEEQSRRYGAIRKIHVGEQDHEASAYSAAAENTRWERRRREEAEAERFDSINDYNKRAGESTGKNTYASEGQRTEGSPPELCGGNRDAETWAQVSWARAVSGSAAPLTGAELISGETPLYKRRAKEEAEGMFQEMFTGQQQQFIQMRADLQQQITKMRAEMSQRFDVIEDSSEASKAQKARKEPKDQICNGYYQDTQVHRQNSYEIYARYT</sequence>
<reference evidence="1" key="1">
    <citation type="submission" date="2020-05" db="EMBL/GenBank/DDBJ databases">
        <title>Large-scale comparative analyses of tick genomes elucidate their genetic diversity and vector capacities.</title>
        <authorList>
            <person name="Jia N."/>
            <person name="Wang J."/>
            <person name="Shi W."/>
            <person name="Du L."/>
            <person name="Sun Y."/>
            <person name="Zhan W."/>
            <person name="Jiang J."/>
            <person name="Wang Q."/>
            <person name="Zhang B."/>
            <person name="Ji P."/>
            <person name="Sakyi L.B."/>
            <person name="Cui X."/>
            <person name="Yuan T."/>
            <person name="Jiang B."/>
            <person name="Yang W."/>
            <person name="Lam T.T.-Y."/>
            <person name="Chang Q."/>
            <person name="Ding S."/>
            <person name="Wang X."/>
            <person name="Zhu J."/>
            <person name="Ruan X."/>
            <person name="Zhao L."/>
            <person name="Wei J."/>
            <person name="Que T."/>
            <person name="Du C."/>
            <person name="Cheng J."/>
            <person name="Dai P."/>
            <person name="Han X."/>
            <person name="Huang E."/>
            <person name="Gao Y."/>
            <person name="Liu J."/>
            <person name="Shao H."/>
            <person name="Ye R."/>
            <person name="Li L."/>
            <person name="Wei W."/>
            <person name="Wang X."/>
            <person name="Wang C."/>
            <person name="Yang T."/>
            <person name="Huo Q."/>
            <person name="Li W."/>
            <person name="Guo W."/>
            <person name="Chen H."/>
            <person name="Zhou L."/>
            <person name="Ni X."/>
            <person name="Tian J."/>
            <person name="Zhou Y."/>
            <person name="Sheng Y."/>
            <person name="Liu T."/>
            <person name="Pan Y."/>
            <person name="Xia L."/>
            <person name="Li J."/>
            <person name="Zhao F."/>
            <person name="Cao W."/>
        </authorList>
    </citation>
    <scope>NUCLEOTIDE SEQUENCE</scope>
    <source>
        <strain evidence="1">Dsil-2018</strain>
    </source>
</reference>
<evidence type="ECO:0000313" key="1">
    <source>
        <dbReference type="EMBL" id="KAH7942198.1"/>
    </source>
</evidence>
<comment type="caution">
    <text evidence="1">The sequence shown here is derived from an EMBL/GenBank/DDBJ whole genome shotgun (WGS) entry which is preliminary data.</text>
</comment>
<gene>
    <name evidence="1" type="ORF">HPB49_021796</name>
</gene>